<sequence length="58" mass="6689">MDTIKTQLKKDFYSQIYSLQSSASSHTTSTLALLTEEEISELEALWIELVVWKKSQTH</sequence>
<dbReference type="EMBL" id="CP019290">
    <property type="protein sequence ID" value="AXX60268.1"/>
    <property type="molecule type" value="Genomic_DNA"/>
</dbReference>
<reference evidence="1 5" key="1">
    <citation type="submission" date="2017-01" db="EMBL/GenBank/DDBJ databases">
        <title>Complete Genome Sequence of Vibrio vulnificus FORC_053.</title>
        <authorList>
            <consortium name="Food-borne Pathogen Omics Research Center"/>
            <person name="Chung H.Y."/>
            <person name="Na E.J."/>
            <person name="Song J.S."/>
            <person name="Kim H."/>
            <person name="Lee J.-H."/>
            <person name="Ryu S."/>
            <person name="Choi S.H."/>
        </authorList>
    </citation>
    <scope>NUCLEOTIDE SEQUENCE [LARGE SCALE GENOMIC DNA]</scope>
    <source>
        <strain evidence="1 5">FORC_053</strain>
    </source>
</reference>
<evidence type="ECO:0000313" key="1">
    <source>
        <dbReference type="EMBL" id="AXX60268.1"/>
    </source>
</evidence>
<reference evidence="3 4" key="2">
    <citation type="journal article" date="2018" name="Front. Microbiol.">
        <title>Phylogeny of Vibrio vulnificus from the Analysis of the Core-Genome: Implications for Intra-Species Taxonomy.</title>
        <authorList>
            <person name="Roig F.J."/>
            <person name="Gonzalez-Candelas F."/>
            <person name="Sanjuan E."/>
            <person name="Fouz B."/>
            <person name="Feil E.J."/>
            <person name="Llorens C."/>
            <person name="Baker-Austin C."/>
            <person name="Oliver J.D."/>
            <person name="Danin-Poleg Y."/>
            <person name="Gibas C.J."/>
            <person name="Kashi Y."/>
            <person name="Gulig P.A."/>
            <person name="Morrison S.S."/>
            <person name="Amaro C."/>
        </authorList>
    </citation>
    <scope>NUCLEOTIDE SEQUENCE [LARGE SCALE GENOMIC DNA]</scope>
    <source>
        <strain evidence="3 4">CECT4608</strain>
    </source>
</reference>
<dbReference type="EMBL" id="PDGH01000112">
    <property type="protein sequence ID" value="POB46016.1"/>
    <property type="molecule type" value="Genomic_DNA"/>
</dbReference>
<dbReference type="EMBL" id="JAFKOQ010000005">
    <property type="protein sequence ID" value="MBN8122170.1"/>
    <property type="molecule type" value="Genomic_DNA"/>
</dbReference>
<evidence type="ECO:0000313" key="4">
    <source>
        <dbReference type="Proteomes" id="UP000237466"/>
    </source>
</evidence>
<protein>
    <recommendedName>
        <fullName evidence="6">3-demethylubiquinone-9 3-methyltransferase</fullName>
    </recommendedName>
</protein>
<dbReference type="Proteomes" id="UP000237466">
    <property type="component" value="Unassembled WGS sequence"/>
</dbReference>
<evidence type="ECO:0008006" key="6">
    <source>
        <dbReference type="Google" id="ProtNLM"/>
    </source>
</evidence>
<evidence type="ECO:0000313" key="5">
    <source>
        <dbReference type="Proteomes" id="UP000263418"/>
    </source>
</evidence>
<name>A0A1W6M2R0_VIBVL</name>
<organism evidence="3 4">
    <name type="scientific">Vibrio vulnificus</name>
    <dbReference type="NCBI Taxonomy" id="672"/>
    <lineage>
        <taxon>Bacteria</taxon>
        <taxon>Pseudomonadati</taxon>
        <taxon>Pseudomonadota</taxon>
        <taxon>Gammaproteobacteria</taxon>
        <taxon>Vibrionales</taxon>
        <taxon>Vibrionaceae</taxon>
        <taxon>Vibrio</taxon>
    </lineage>
</organism>
<dbReference type="AlphaFoldDB" id="A0A1W6M2R0"/>
<dbReference type="Proteomes" id="UP000263418">
    <property type="component" value="Chromosome 1"/>
</dbReference>
<dbReference type="GeneID" id="93898409"/>
<dbReference type="RefSeq" id="WP_011149954.1">
    <property type="nucleotide sequence ID" value="NZ_AP026552.1"/>
</dbReference>
<dbReference type="OMA" id="ELEAVWI"/>
<reference evidence="2" key="3">
    <citation type="submission" date="2021-03" db="EMBL/GenBank/DDBJ databases">
        <title>Study of the foodborne Vibrio vulnificus isolates from China.</title>
        <authorList>
            <person name="Zheng Z."/>
            <person name="Ye L."/>
        </authorList>
    </citation>
    <scope>NUCLEOTIDE SEQUENCE</scope>
    <source>
        <strain evidence="2">Vv1582</strain>
    </source>
</reference>
<dbReference type="Proteomes" id="UP000664056">
    <property type="component" value="Unassembled WGS sequence"/>
</dbReference>
<gene>
    <name evidence="3" type="ORF">CRN52_15970</name>
    <name evidence="1" type="ORF">FORC53_1929</name>
    <name evidence="2" type="ORF">J0J18_10525</name>
</gene>
<evidence type="ECO:0000313" key="3">
    <source>
        <dbReference type="EMBL" id="POB46016.1"/>
    </source>
</evidence>
<proteinExistence type="predicted"/>
<evidence type="ECO:0000313" key="2">
    <source>
        <dbReference type="EMBL" id="MBN8122170.1"/>
    </source>
</evidence>
<accession>A0A1W6M2R0</accession>